<dbReference type="AlphaFoldDB" id="A0A7C5XJJ2"/>
<evidence type="ECO:0000256" key="1">
    <source>
        <dbReference type="SAM" id="Phobius"/>
    </source>
</evidence>
<sequence>MIFIEVVLLSQESVLEEFKRAYIEFKKIEAKRGFIAHLIVYTLVNTMLTIINMLYTPKVIWFFYPLIGWGIGLAMNYLHAFHWIEHDLIGELAKVEQYMKIKKR</sequence>
<gene>
    <name evidence="3" type="ORF">ENM84_00500</name>
</gene>
<keyword evidence="1" id="KW-0812">Transmembrane</keyword>
<dbReference type="EMBL" id="DRZI01000016">
    <property type="protein sequence ID" value="HHP81122.1"/>
    <property type="molecule type" value="Genomic_DNA"/>
</dbReference>
<proteinExistence type="predicted"/>
<name>A0A7C5XJJ2_9CREN</name>
<protein>
    <submittedName>
        <fullName evidence="3">2TM domain-containing protein</fullName>
    </submittedName>
</protein>
<accession>A0A7C5XJJ2</accession>
<dbReference type="InterPro" id="IPR025698">
    <property type="entry name" value="2TM_dom"/>
</dbReference>
<feature type="transmembrane region" description="Helical" evidence="1">
    <location>
        <begin position="34"/>
        <end position="55"/>
    </location>
</feature>
<keyword evidence="1" id="KW-1133">Transmembrane helix</keyword>
<reference evidence="3" key="1">
    <citation type="journal article" date="2020" name="mSystems">
        <title>Genome- and Community-Level Interaction Insights into Carbon Utilization and Element Cycling Functions of Hydrothermarchaeota in Hydrothermal Sediment.</title>
        <authorList>
            <person name="Zhou Z."/>
            <person name="Liu Y."/>
            <person name="Xu W."/>
            <person name="Pan J."/>
            <person name="Luo Z.H."/>
            <person name="Li M."/>
        </authorList>
    </citation>
    <scope>NUCLEOTIDE SEQUENCE [LARGE SCALE GENOMIC DNA]</scope>
    <source>
        <strain evidence="3">SpSt-1121</strain>
    </source>
</reference>
<evidence type="ECO:0000259" key="2">
    <source>
        <dbReference type="Pfam" id="PF13239"/>
    </source>
</evidence>
<keyword evidence="1" id="KW-0472">Membrane</keyword>
<organism evidence="3">
    <name type="scientific">Ignisphaera aggregans</name>
    <dbReference type="NCBI Taxonomy" id="334771"/>
    <lineage>
        <taxon>Archaea</taxon>
        <taxon>Thermoproteota</taxon>
        <taxon>Thermoprotei</taxon>
        <taxon>Desulfurococcales</taxon>
        <taxon>Desulfurococcaceae</taxon>
        <taxon>Ignisphaera</taxon>
    </lineage>
</organism>
<feature type="transmembrane region" description="Helical" evidence="1">
    <location>
        <begin position="61"/>
        <end position="78"/>
    </location>
</feature>
<comment type="caution">
    <text evidence="3">The sequence shown here is derived from an EMBL/GenBank/DDBJ whole genome shotgun (WGS) entry which is preliminary data.</text>
</comment>
<feature type="domain" description="2TM" evidence="2">
    <location>
        <begin position="26"/>
        <end position="90"/>
    </location>
</feature>
<evidence type="ECO:0000313" key="3">
    <source>
        <dbReference type="EMBL" id="HHP81122.1"/>
    </source>
</evidence>
<dbReference type="Pfam" id="PF13239">
    <property type="entry name" value="2TM"/>
    <property type="match status" value="1"/>
</dbReference>